<dbReference type="PROSITE" id="PS50837">
    <property type="entry name" value="NACHT"/>
    <property type="match status" value="2"/>
</dbReference>
<keyword evidence="2" id="KW-0963">Cytoplasm</keyword>
<evidence type="ECO:0000256" key="1">
    <source>
        <dbReference type="ARBA" id="ARBA00004496"/>
    </source>
</evidence>
<feature type="compositionally biased region" description="Basic and acidic residues" evidence="8">
    <location>
        <begin position="1567"/>
        <end position="1584"/>
    </location>
</feature>
<dbReference type="EMBL" id="JAOPHQ010005786">
    <property type="protein sequence ID" value="KAK0133904.1"/>
    <property type="molecule type" value="Genomic_DNA"/>
</dbReference>
<dbReference type="SUPFAM" id="SSF49899">
    <property type="entry name" value="Concanavalin A-like lectins/glucanases"/>
    <property type="match status" value="2"/>
</dbReference>
<feature type="domain" description="B30.2/SPRY" evidence="9">
    <location>
        <begin position="3949"/>
        <end position="4128"/>
    </location>
</feature>
<feature type="compositionally biased region" description="Basic and acidic residues" evidence="8">
    <location>
        <begin position="2868"/>
        <end position="2897"/>
    </location>
</feature>
<feature type="compositionally biased region" description="Basic and acidic residues" evidence="8">
    <location>
        <begin position="1516"/>
        <end position="1545"/>
    </location>
</feature>
<evidence type="ECO:0000256" key="6">
    <source>
        <dbReference type="ARBA" id="ARBA00022840"/>
    </source>
</evidence>
<feature type="compositionally biased region" description="Basic and acidic residues" evidence="8">
    <location>
        <begin position="2922"/>
        <end position="2935"/>
    </location>
</feature>
<dbReference type="InterPro" id="IPR006574">
    <property type="entry name" value="PRY"/>
</dbReference>
<keyword evidence="3" id="KW-0433">Leucine-rich repeat</keyword>
<feature type="compositionally biased region" description="Polar residues" evidence="8">
    <location>
        <begin position="561"/>
        <end position="579"/>
    </location>
</feature>
<keyword evidence="5" id="KW-0547">Nucleotide-binding</keyword>
<dbReference type="Pfam" id="PF05380">
    <property type="entry name" value="Peptidase_A17"/>
    <property type="match status" value="1"/>
</dbReference>
<dbReference type="Pfam" id="PF17779">
    <property type="entry name" value="WHD_NOD2"/>
    <property type="match status" value="2"/>
</dbReference>
<feature type="compositionally biased region" description="Basic and acidic residues" evidence="8">
    <location>
        <begin position="20"/>
        <end position="29"/>
    </location>
</feature>
<dbReference type="GO" id="GO:0003676">
    <property type="term" value="F:nucleic acid binding"/>
    <property type="evidence" value="ECO:0007669"/>
    <property type="project" value="InterPro"/>
</dbReference>
<evidence type="ECO:0000313" key="11">
    <source>
        <dbReference type="EMBL" id="KAK0133904.1"/>
    </source>
</evidence>
<dbReference type="FunFam" id="3.80.10.10:FF:000538">
    <property type="entry name" value="Si:ch211-127b6.2"/>
    <property type="match status" value="2"/>
</dbReference>
<dbReference type="FunFam" id="3.80.10.10:FF:000100">
    <property type="entry name" value="Si:dkey-11n14.1"/>
    <property type="match status" value="2"/>
</dbReference>
<feature type="compositionally biased region" description="Basic and acidic residues" evidence="8">
    <location>
        <begin position="1497"/>
        <end position="1506"/>
    </location>
</feature>
<feature type="coiled-coil region" evidence="7">
    <location>
        <begin position="201"/>
        <end position="288"/>
    </location>
</feature>
<evidence type="ECO:0000256" key="8">
    <source>
        <dbReference type="SAM" id="MobiDB-lite"/>
    </source>
</evidence>
<keyword evidence="7" id="KW-0175">Coiled coil</keyword>
<feature type="compositionally biased region" description="Basic and acidic residues" evidence="8">
    <location>
        <begin position="1645"/>
        <end position="1661"/>
    </location>
</feature>
<proteinExistence type="predicted"/>
<comment type="subcellular location">
    <subcellularLocation>
        <location evidence="1">Cytoplasm</location>
    </subcellularLocation>
</comment>
<dbReference type="Gene3D" id="2.60.120.920">
    <property type="match status" value="3"/>
</dbReference>
<dbReference type="SMART" id="SM00368">
    <property type="entry name" value="LRR_RI"/>
    <property type="match status" value="18"/>
</dbReference>
<feature type="compositionally biased region" description="Polar residues" evidence="8">
    <location>
        <begin position="1"/>
        <end position="11"/>
    </location>
</feature>
<dbReference type="InterPro" id="IPR027417">
    <property type="entry name" value="P-loop_NTPase"/>
</dbReference>
<keyword evidence="12" id="KW-1185">Reference proteome</keyword>
<dbReference type="FunFam" id="3.40.50.300:FF:001524">
    <property type="entry name" value="Si:dkey-126g1.7"/>
    <property type="match status" value="2"/>
</dbReference>
<keyword evidence="6" id="KW-0067">ATP-binding</keyword>
<dbReference type="Pfam" id="PF14484">
    <property type="entry name" value="FISNA"/>
    <property type="match status" value="2"/>
</dbReference>
<dbReference type="InterPro" id="IPR001878">
    <property type="entry name" value="Znf_CCHC"/>
</dbReference>
<feature type="region of interest" description="Disordered" evidence="8">
    <location>
        <begin position="1"/>
        <end position="59"/>
    </location>
</feature>
<evidence type="ECO:0000313" key="12">
    <source>
        <dbReference type="Proteomes" id="UP001174136"/>
    </source>
</evidence>
<feature type="compositionally biased region" description="Basic and acidic residues" evidence="8">
    <location>
        <begin position="41"/>
        <end position="59"/>
    </location>
</feature>
<dbReference type="Pfam" id="PF13765">
    <property type="entry name" value="PRY"/>
    <property type="match status" value="2"/>
</dbReference>
<dbReference type="SMART" id="SM00589">
    <property type="entry name" value="PRY"/>
    <property type="match status" value="2"/>
</dbReference>
<dbReference type="InterPro" id="IPR007111">
    <property type="entry name" value="NACHT_NTPase"/>
</dbReference>
<dbReference type="PANTHER" id="PTHR24106">
    <property type="entry name" value="NACHT, LRR AND CARD DOMAINS-CONTAINING"/>
    <property type="match status" value="1"/>
</dbReference>
<dbReference type="InterPro" id="IPR043502">
    <property type="entry name" value="DNA/RNA_pol_sf"/>
</dbReference>
<evidence type="ECO:0000259" key="9">
    <source>
        <dbReference type="PROSITE" id="PS50188"/>
    </source>
</evidence>
<feature type="compositionally biased region" description="Polar residues" evidence="8">
    <location>
        <begin position="1663"/>
        <end position="1672"/>
    </location>
</feature>
<protein>
    <submittedName>
        <fullName evidence="11">NACHT, LRR and PYD domains-containing protein 3</fullName>
    </submittedName>
</protein>
<accession>A0AA47M5E5</accession>
<organism evidence="11 12">
    <name type="scientific">Merluccius polli</name>
    <name type="common">Benguela hake</name>
    <name type="synonym">Merluccius cadenati</name>
    <dbReference type="NCBI Taxonomy" id="89951"/>
    <lineage>
        <taxon>Eukaryota</taxon>
        <taxon>Metazoa</taxon>
        <taxon>Chordata</taxon>
        <taxon>Craniata</taxon>
        <taxon>Vertebrata</taxon>
        <taxon>Euteleostomi</taxon>
        <taxon>Actinopterygii</taxon>
        <taxon>Neopterygii</taxon>
        <taxon>Teleostei</taxon>
        <taxon>Neoteleostei</taxon>
        <taxon>Acanthomorphata</taxon>
        <taxon>Zeiogadaria</taxon>
        <taxon>Gadariae</taxon>
        <taxon>Gadiformes</taxon>
        <taxon>Gadoidei</taxon>
        <taxon>Merlucciidae</taxon>
        <taxon>Merluccius</taxon>
    </lineage>
</organism>
<dbReference type="CDD" id="cd16040">
    <property type="entry name" value="SPRY_PRY_SNTX"/>
    <property type="match status" value="1"/>
</dbReference>
<dbReference type="Pfam" id="PF03564">
    <property type="entry name" value="DUF1759"/>
    <property type="match status" value="1"/>
</dbReference>
<dbReference type="Pfam" id="PF13516">
    <property type="entry name" value="LRR_6"/>
    <property type="match status" value="9"/>
</dbReference>
<dbReference type="InterPro" id="IPR013320">
    <property type="entry name" value="ConA-like_dom_sf"/>
</dbReference>
<dbReference type="Pfam" id="PF17776">
    <property type="entry name" value="NLRC4_HD2"/>
    <property type="match status" value="2"/>
</dbReference>
<dbReference type="SMART" id="SM00343">
    <property type="entry name" value="ZnF_C2HC"/>
    <property type="match status" value="2"/>
</dbReference>
<dbReference type="SMART" id="SM00367">
    <property type="entry name" value="LRR_CC"/>
    <property type="match status" value="10"/>
</dbReference>
<dbReference type="Pfam" id="PF05729">
    <property type="entry name" value="NACHT"/>
    <property type="match status" value="2"/>
</dbReference>
<gene>
    <name evidence="11" type="primary">Nlrp3_6</name>
    <name evidence="11" type="ORF">N1851_030561</name>
</gene>
<evidence type="ECO:0000259" key="10">
    <source>
        <dbReference type="PROSITE" id="PS50837"/>
    </source>
</evidence>
<dbReference type="InterPro" id="IPR029495">
    <property type="entry name" value="NACHT-assoc"/>
</dbReference>
<dbReference type="CDD" id="cd01644">
    <property type="entry name" value="RT_pepA17"/>
    <property type="match status" value="1"/>
</dbReference>
<evidence type="ECO:0000256" key="4">
    <source>
        <dbReference type="ARBA" id="ARBA00022737"/>
    </source>
</evidence>
<dbReference type="InterPro" id="IPR032675">
    <property type="entry name" value="LRR_dom_sf"/>
</dbReference>
<dbReference type="InterPro" id="IPR006553">
    <property type="entry name" value="Leu-rich_rpt_Cys-con_subtyp"/>
</dbReference>
<dbReference type="Proteomes" id="UP001174136">
    <property type="component" value="Unassembled WGS sequence"/>
</dbReference>
<feature type="domain" description="NACHT" evidence="10">
    <location>
        <begin position="1873"/>
        <end position="2007"/>
    </location>
</feature>
<keyword evidence="4" id="KW-0677">Repeat</keyword>
<comment type="caution">
    <text evidence="11">The sequence shown here is derived from an EMBL/GenBank/DDBJ whole genome shotgun (WGS) entry which is preliminary data.</text>
</comment>
<feature type="compositionally biased region" description="Basic and acidic residues" evidence="8">
    <location>
        <begin position="656"/>
        <end position="694"/>
    </location>
</feature>
<feature type="region of interest" description="Disordered" evidence="8">
    <location>
        <begin position="1467"/>
        <end position="1682"/>
    </location>
</feature>
<dbReference type="GO" id="GO:0008270">
    <property type="term" value="F:zinc ion binding"/>
    <property type="evidence" value="ECO:0007669"/>
    <property type="project" value="InterPro"/>
</dbReference>
<dbReference type="InterPro" id="IPR043136">
    <property type="entry name" value="B30.2/SPRY_sf"/>
</dbReference>
<feature type="region of interest" description="Disordered" evidence="8">
    <location>
        <begin position="554"/>
        <end position="579"/>
    </location>
</feature>
<dbReference type="InterPro" id="IPR041075">
    <property type="entry name" value="NOD1/2_WH"/>
</dbReference>
<dbReference type="GO" id="GO:0005524">
    <property type="term" value="F:ATP binding"/>
    <property type="evidence" value="ECO:0007669"/>
    <property type="project" value="UniProtKB-KW"/>
</dbReference>
<dbReference type="SUPFAM" id="SSF52047">
    <property type="entry name" value="RNI-like"/>
    <property type="match status" value="2"/>
</dbReference>
<evidence type="ECO:0000256" key="2">
    <source>
        <dbReference type="ARBA" id="ARBA00022490"/>
    </source>
</evidence>
<dbReference type="GO" id="GO:0005737">
    <property type="term" value="C:cytoplasm"/>
    <property type="evidence" value="ECO:0007669"/>
    <property type="project" value="UniProtKB-SubCell"/>
</dbReference>
<reference evidence="11" key="1">
    <citation type="journal article" date="2023" name="Front. Mar. Sci.">
        <title>A new Merluccius polli reference genome to investigate the effects of global change in West African waters.</title>
        <authorList>
            <person name="Mateo J.L."/>
            <person name="Blanco-Fernandez C."/>
            <person name="Garcia-Vazquez E."/>
            <person name="Machado-Schiaffino G."/>
        </authorList>
    </citation>
    <scope>NUCLEOTIDE SEQUENCE</scope>
    <source>
        <strain evidence="11">C29</strain>
        <tissue evidence="11">Fin</tissue>
    </source>
</reference>
<dbReference type="InterPro" id="IPR008042">
    <property type="entry name" value="Retrotrans_Pao"/>
</dbReference>
<dbReference type="SMART" id="SM01288">
    <property type="entry name" value="FISNA"/>
    <property type="match status" value="2"/>
</dbReference>
<sequence length="4128" mass="463952">MSESSESTLQVGQVDDGSEVPERLSKDDAGNVVSLPAGEEQPQRHSERTRTLTEKGKAMQEDKIKTLKQRFNYTYNKWRTHVKISKKALSQITEPFSECLMQDILRDVKGLSGDVHHVYEDLRRVSTPDQDTRRRVDICTQVSDFIVAKVTAYLDGKHPHEDEPDWPVAGSLWNSTLSELDSVTSFLKGPSERSNASSIKHQEAVAEAAASQAVLKVLEEQQREQLELQHLVAEANRKIAAQEIADMKRRQQKEQEEIQWRIKREEEAAEIKAKLEEKRLKIQNLETIKGLNAAQAKCQVYKQGLNIHEEPQDVLVADHQPSLPVRAPQAAAPQASQPTATSANPTTLDLIKMLSDAMSANRIPVPEPATFTGDPLKYSDWKLSFQTLIDQKNIRDREKICYLRRYVSGQAKNALDGYFLLGTESAYAAAWELLEERYGSPFTVAKAYRDKLYAWPRIGARDNTELREFADFFRSCEAAMLHIKALEILNDCNENRKLLAKLPDWLTASWNRKVIDMEEENGKFPSFSQFVKFLSREAKIACNPVTSLYSLKQGEAERTRQPASNKQKQPNVNAKTLTTSSNEQAARTCLFCKKTGHTLHVCRKLLEKEVSDRVKFIQSEKLCFGCLEAGHLSKTCSNRSVCGTCKKRHPTCLHEERDKGERKTPQVRHSQDKSSNQNKEKNKERTQAEQDKETVTASTHRVIQHEPGVQTAAIVPVWLSSAAQPTEEVLVYALLDSQSDTTFVLSEVADALDVEKGQVKLKLSTMTSTTVIQSQRVKNLQVRGFHLGKRITLPTSYTRDFIPANRTHIPTKETAEAWSHLEHLREHITPLQSCEVGLLIGYNYSQALLPRKVVAGQANQPFAQRTDLGWSIVGHGNPCVDFEDAVSISHRIVTMRVSPDIDSPVNLKAEVHYVNRCKVKEITPSDIIKILESDFPERTGEDDPISQDDLKFLSMMRENVSQRDDGHLEMPLPFKEEKPKLPDNRICAEHRLKCLERKLRKNETYYKDYVKFMNDILSRGDAEKIPDEEIEGRPAWYIPHHGVYHPQKPGKIRIVFDCSAKFQGQCLNDHLLTGPDLTNTLVGVLCRFRNDQVAVICDIERMFHQFYVKAEDQDYLRFLWWESGNLESTPSTYRMKVHLFGAASSPGCANFGLKHLAARGQGQYGEGTVSFIQRNLYVDDGLLSVPTEQEAIHLVKEARELCGTGKLRLHKFVSNNDNVMMSIPEEDRATIKDQDLALSLPHMERALGVEWCVTSDSFKFRVQVKSNPSTRRGVLSTVASVYDPLGLMAPFVLLGKQVLQQMCRGKIGWDEELPESLRPQWESWIKDLPNLEGKVGEVSDEDPELRKATVLNTKAKEDRSLLNRLEKFSDWSRAVQAVARLKRLIKEHKGVKERTNESTSLEERKKAELTIVKLVQEEAFSVEIKNLKEKGDLTKTKHNKLFKLNPILDEGGVLRVGGRLSQAALHPHSTMDEETEEGGPPSKTTLSGEHGRHSRAKSPEQQERADSPGPSCVSMKSDRSMHHPPVFKDGRPSREERRVQQERADSPGPSCVSMKSDQSMDYPPVFKDGRPSGEERRVQQERADSPGPSCVSMKSDWSMDYPPVFKDGRPSGEERRVQQERADSPGPSCVSMKSDRSMDYPPVFKDGRPSGEERQHQERSKVPSAQSVQQYPTELIKVPAGRESRTDASDVLSEFRVKFSLMFVLLQRAEEDAHAFLDKELKKLWRGLFPDYPQCSESQREEEDAKKEEQRRRAIEGVVDITKLCLMEMNQEELADTLWGGTAAVECQHKLRSHLMEKFRCVFEGIAKAGQATDLNDFYTELFITERVSHGDVNKEHEVRLIETASRKPAKEETPIKCEDIFKPLPGQDQPIRTIMTTGVAGIGKTVLTHKFTLDWAEGKTNHDIHFTFPFTFRELNSLKGKEFSLVELLHYFFIETKQAGICRYERFQVVFILDGLDECRLPLDFQKNRIWTDVTAPTSVDVLLTNLIRGYLLPSAHIWITTRPAAANQIPDECVGMVTEVRGFADPQKEEYFMKKFSDETLARKIIFHVKKSRSLHIMCHIPVFCWISATVMEDLFTTSQRGEEMPNTVTQMYIHFLKVQSIQGDRKYHGRAETDPHWSSESREIIVSLGKLAFNQLEKGNLIFYEADLAECGIDIRAASVYSGVFTQIFKEECGLYQDKVFCFVHLSIQEFLAALYVFLSFRNTGVNLLLQQRPRSMWSVLDRKKPNVSLLYQSAVKKALQSENGHLDLFLRFLLGLSLETNQILLRGLLGQTGSSSLTNQETVSYIKKKISGDLSPERSINLFHCLNELKDRSLVEQIQQYLTSGRLSTASLSSAQCSALVFILLTSEEELDVFDLKKYSASEEALLRLLPVVKASKTSLLNVCKLSEGCCEALASVLSSNSSSLRELDLSTNDLQDSGVKLLSAGLGSPHCRLETLRLNGCHLSERCCEALASVLSSNSSSLRELDLSTNDLQDSGVKLLSAGLGSPHCRLETLRLNGCHLSERCCEALTSVLSSNSSSLRELDLSTNDLQDSGVKLLSAGLGSPHCTLETLRLNGCNLSERCCEALASVLSCNSSSLRELDLSTNDLQDSGVKLLSAGLGSPHCRLETLRLSGCLVTQEGCASLASALSSNPSHLRELDLSYNHPAGDSGVTLLSAGLEDPRWRLDTLSVEHGGVGRLKPALKKYACGITLDPNTAYIHLSLSEDHRKVMRVGEDQSYPDHPERFDSWPQVLCREGLTGRCYWEVERRGGVVIGVTYRGITRRGWDGDSQLGGNNKSWSLDCYDDSYYAWYNGVGGSSDTLTHIHTFQTTFTQEDLLPGFRRQRRGVLPLKPLCLGNMAATAELREQQERADSPGPSCVSMKSDRSMHHPPVFKDGRPSREERRVQQERADSPGPSCVSMKSDQSMDYPPVFKDGQPSREERRHQERSKVTSAQSVQQYPTELIQVPAGRESRTDASDVLSEFRVKFSLMFVLLQRAEEDAHAVLDKELKKLWRGLFPDYPQCSERREEEDGRKEEQRRRAIEGVVDITKLCLMEMNQEELADTLWGGTVAVECQRKFRSHLMEKFRRVFEGIAKAGQATDLNDFYTEIFITGRDSGDVNKEHEVRLIETASRKPAQEETPIKCEDIFKPLPGQDQPIRTIMTTGVAGIGKTILTHKFTLDWAEGKANHDIHFTFPFTFRELNLLKGKEFSLVELLHHFFIETKHAGICRYERFQVVFILDGLDECRLPLDFQNNRIWTDVTASTSVDVLLTNLIRGDLLPSARIWITTRPAAANQIPAECVGMVTEVRGFTDPQKDEYFMKKFSDKRLARKIISHVKKSRSLHIMCHIPVFCWISATVMEDLFTTSQSGEEMPNTVTQMYIHFLRVQSIQADRKYHGRAETDPHWSSETREIIVSLGKLAFNQLEKGNLIFYEADLAKCGIDIRAASVYSGVFTQIFKEECGLYQDKVFCFVHLSIQEFLAALYVFLSFINTDVNLLSQEQPQSMWSVLVRKKPNISLLYQSAVDKALQSENGHLDLFLRFLLGLSLETNQILLRGLLGQTESSSLTNQETVSYIKKKISEDLSPERSINLFHCLNELNDRSLVEQIQQHLTSGRLSRVSLSPAQWSALVFILLTSEEELDVFDLKKYSASEEGLLRLLPVVKASKTSLLNVCKLSERCCEALASVLSSNSSSLRELDLSTNDLQDSGVKLLSAGLGSPHCRLETLRLNGCNLSERCCEALASVLSSNSSSLRELDLSTNDLQDSGVKLLSAGLGSPHCRLETLRLNGCHLSEFCCEALASVLSSNSSSLRELDLSTNDLQDSGVKLLSAGLGSPHCRLETLRLNVCNLSERCCEALASVLSSNSSSLRELDLSTNDLQDSGVKLLSAGLGSPHCRLETLRLSGCLVTQEGCASLASALSSNPSHLRELDLSYNHPAGDSLLSAGLEDPRWRLDTLSVEHGGVGRLKPALKKCKCLSNACGLTLDPNTASRRLSLSEDHRNVMEVEEDQSYPDHPERFDSWYQVLCREGLTGRCYWEVERRGVVGIGVTYRGITRRGRGGDSQLGLNNKSWSLHCYDVGVYLDRPAGSLSFYRVSPGVGGSSDTLTHIHTFWTTFTQEDLLPGFGFWSSSGPGSSASLCGL</sequence>
<evidence type="ECO:0000256" key="3">
    <source>
        <dbReference type="ARBA" id="ARBA00022614"/>
    </source>
</evidence>
<feature type="region of interest" description="Disordered" evidence="8">
    <location>
        <begin position="656"/>
        <end position="701"/>
    </location>
</feature>
<feature type="region of interest" description="Disordered" evidence="8">
    <location>
        <begin position="2851"/>
        <end position="2942"/>
    </location>
</feature>
<dbReference type="InterPro" id="IPR001611">
    <property type="entry name" value="Leu-rich_rpt"/>
</dbReference>
<dbReference type="Gene3D" id="3.40.50.300">
    <property type="entry name" value="P-loop containing nucleotide triphosphate hydrolases"/>
    <property type="match status" value="2"/>
</dbReference>
<dbReference type="SUPFAM" id="SSF56672">
    <property type="entry name" value="DNA/RNA polymerases"/>
    <property type="match status" value="1"/>
</dbReference>
<name>A0AA47M5E5_MERPO</name>
<dbReference type="InterPro" id="IPR041267">
    <property type="entry name" value="NLRP_HD2"/>
</dbReference>
<dbReference type="InterPro" id="IPR001870">
    <property type="entry name" value="B30.2/SPRY"/>
</dbReference>
<feature type="compositionally biased region" description="Basic and acidic residues" evidence="8">
    <location>
        <begin position="1606"/>
        <end position="1623"/>
    </location>
</feature>
<dbReference type="InterPro" id="IPR051261">
    <property type="entry name" value="NLR"/>
</dbReference>
<dbReference type="Gene3D" id="3.80.10.10">
    <property type="entry name" value="Ribonuclease Inhibitor"/>
    <property type="match status" value="5"/>
</dbReference>
<dbReference type="InterPro" id="IPR005312">
    <property type="entry name" value="DUF1759"/>
</dbReference>
<evidence type="ECO:0000256" key="5">
    <source>
        <dbReference type="ARBA" id="ARBA00022741"/>
    </source>
</evidence>
<dbReference type="Gene3D" id="4.10.60.10">
    <property type="entry name" value="Zinc finger, CCHC-type"/>
    <property type="match status" value="1"/>
</dbReference>
<evidence type="ECO:0000256" key="7">
    <source>
        <dbReference type="SAM" id="Coils"/>
    </source>
</evidence>
<dbReference type="PROSITE" id="PS50188">
    <property type="entry name" value="B302_SPRY"/>
    <property type="match status" value="1"/>
</dbReference>
<feature type="domain" description="NACHT" evidence="10">
    <location>
        <begin position="3145"/>
        <end position="3279"/>
    </location>
</feature>